<dbReference type="AlphaFoldDB" id="A0AAV4HPB9"/>
<keyword evidence="3" id="KW-1185">Reference proteome</keyword>
<dbReference type="EMBL" id="BMAT01009164">
    <property type="protein sequence ID" value="GFS00044.1"/>
    <property type="molecule type" value="Genomic_DNA"/>
</dbReference>
<proteinExistence type="predicted"/>
<feature type="compositionally biased region" description="Basic residues" evidence="1">
    <location>
        <begin position="83"/>
        <end position="101"/>
    </location>
</feature>
<name>A0AAV4HPB9_9GAST</name>
<accession>A0AAV4HPB9</accession>
<gene>
    <name evidence="2" type="ORF">ElyMa_004543800</name>
</gene>
<evidence type="ECO:0000313" key="2">
    <source>
        <dbReference type="EMBL" id="GFS00044.1"/>
    </source>
</evidence>
<organism evidence="2 3">
    <name type="scientific">Elysia marginata</name>
    <dbReference type="NCBI Taxonomy" id="1093978"/>
    <lineage>
        <taxon>Eukaryota</taxon>
        <taxon>Metazoa</taxon>
        <taxon>Spiralia</taxon>
        <taxon>Lophotrochozoa</taxon>
        <taxon>Mollusca</taxon>
        <taxon>Gastropoda</taxon>
        <taxon>Heterobranchia</taxon>
        <taxon>Euthyneura</taxon>
        <taxon>Panpulmonata</taxon>
        <taxon>Sacoglossa</taxon>
        <taxon>Placobranchoidea</taxon>
        <taxon>Plakobranchidae</taxon>
        <taxon>Elysia</taxon>
    </lineage>
</organism>
<protein>
    <recommendedName>
        <fullName evidence="4">OCRE domain-containing protein</fullName>
    </recommendedName>
</protein>
<evidence type="ECO:0008006" key="4">
    <source>
        <dbReference type="Google" id="ProtNLM"/>
    </source>
</evidence>
<comment type="caution">
    <text evidence="2">The sequence shown here is derived from an EMBL/GenBank/DDBJ whole genome shotgun (WGS) entry which is preliminary data.</text>
</comment>
<evidence type="ECO:0000256" key="1">
    <source>
        <dbReference type="SAM" id="MobiDB-lite"/>
    </source>
</evidence>
<feature type="compositionally biased region" description="Basic and acidic residues" evidence="1">
    <location>
        <begin position="21"/>
        <end position="57"/>
    </location>
</feature>
<evidence type="ECO:0000313" key="3">
    <source>
        <dbReference type="Proteomes" id="UP000762676"/>
    </source>
</evidence>
<feature type="region of interest" description="Disordered" evidence="1">
    <location>
        <begin position="1"/>
        <end position="144"/>
    </location>
</feature>
<reference evidence="2 3" key="1">
    <citation type="journal article" date="2021" name="Elife">
        <title>Chloroplast acquisition without the gene transfer in kleptoplastic sea slugs, Plakobranchus ocellatus.</title>
        <authorList>
            <person name="Maeda T."/>
            <person name="Takahashi S."/>
            <person name="Yoshida T."/>
            <person name="Shimamura S."/>
            <person name="Takaki Y."/>
            <person name="Nagai Y."/>
            <person name="Toyoda A."/>
            <person name="Suzuki Y."/>
            <person name="Arimoto A."/>
            <person name="Ishii H."/>
            <person name="Satoh N."/>
            <person name="Nishiyama T."/>
            <person name="Hasebe M."/>
            <person name="Maruyama T."/>
            <person name="Minagawa J."/>
            <person name="Obokata J."/>
            <person name="Shigenobu S."/>
        </authorList>
    </citation>
    <scope>NUCLEOTIDE SEQUENCE [LARGE SCALE GENOMIC DNA]</scope>
</reference>
<sequence length="159" mass="17325">MGNTTNAPTRPPPAGGGDPQPKAREPENTDNPHPEGPRNHRQPELRDGVVYDPEAGKYFDPYTGEYVVTPGNYEPPPPGPRPLRVKVRKRDHVRLRKKRRPPKPERIPTTPPPPPPKPPRKSKMADGLKGPVSQPSAVGPTLPSDVITSYVIVVGAQGL</sequence>
<dbReference type="Proteomes" id="UP000762676">
    <property type="component" value="Unassembled WGS sequence"/>
</dbReference>